<feature type="repeat" description="WD" evidence="3">
    <location>
        <begin position="840"/>
        <end position="881"/>
    </location>
</feature>
<dbReference type="Pfam" id="PF24883">
    <property type="entry name" value="NPHP3_N"/>
    <property type="match status" value="1"/>
</dbReference>
<dbReference type="PROSITE" id="PS50837">
    <property type="entry name" value="NACHT"/>
    <property type="match status" value="1"/>
</dbReference>
<dbReference type="Proteomes" id="UP000738349">
    <property type="component" value="Unassembled WGS sequence"/>
</dbReference>
<gene>
    <name evidence="5" type="ORF">EDB81DRAFT_934704</name>
</gene>
<dbReference type="EMBL" id="JAGMUV010000009">
    <property type="protein sequence ID" value="KAH7143467.1"/>
    <property type="molecule type" value="Genomic_DNA"/>
</dbReference>
<dbReference type="InterPro" id="IPR015943">
    <property type="entry name" value="WD40/YVTN_repeat-like_dom_sf"/>
</dbReference>
<dbReference type="AlphaFoldDB" id="A0A9P9ENJ0"/>
<dbReference type="Gene3D" id="3.40.50.300">
    <property type="entry name" value="P-loop containing nucleotide triphosphate hydrolases"/>
    <property type="match status" value="1"/>
</dbReference>
<keyword evidence="2" id="KW-0677">Repeat</keyword>
<feature type="repeat" description="WD" evidence="3">
    <location>
        <begin position="710"/>
        <end position="751"/>
    </location>
</feature>
<dbReference type="InterPro" id="IPR036322">
    <property type="entry name" value="WD40_repeat_dom_sf"/>
</dbReference>
<dbReference type="SUPFAM" id="SSF50978">
    <property type="entry name" value="WD40 repeat-like"/>
    <property type="match status" value="2"/>
</dbReference>
<dbReference type="PROSITE" id="PS50082">
    <property type="entry name" value="WD_REPEATS_2"/>
    <property type="match status" value="3"/>
</dbReference>
<dbReference type="InterPro" id="IPR027417">
    <property type="entry name" value="P-loop_NTPase"/>
</dbReference>
<name>A0A9P9ENJ0_9HYPO</name>
<comment type="caution">
    <text evidence="5">The sequence shown here is derived from an EMBL/GenBank/DDBJ whole genome shotgun (WGS) entry which is preliminary data.</text>
</comment>
<sequence>MDEECMRHLHVINPETHKKEIEKTKGGLLKDSYDWILNHEDFQQFRNDPERRLLWIKGDPGKGKTMLLCGIIDELSKEPSRLTSFYFCQATDTKLRKATSVVRGLIWLLCKKKPELISCVRAKYDIEGEKIFDGFCALESLKEILTNMIEHKTMQNAVLIVDALDECAEDDRRDLISLILKLSSMSPANWIVSSRNWPAIEEQFLLTSNVRIVLELNKDAISEAVKMYIQKKVDELGFKKRYDVATKQAVFETLLVKSENTFLWVGLACRELSEVSLRHTMAKLSSVPRGMNQMYERMLEKIWHSDDRDICRDLLATACIAYRPVTMDELCVLAPDLKDFDSEVLEEIVKECGSFLALENRVINFVHQTAKDFLMRKAEQVFRFDITHHHRTLFQRSMEALIGLKRNIYDLKHVGILLEEVVFPDPDPLSHLRYSALYWIDHLEQVGERKLSDDEAVDRFIRKKFLTWLEAMSLQSKMPEAAKALVKLGEIIRNTLVRGLEDLVEDGQRFALTHRPGIEIAPLQVYASALLFSPTNSLIRKLFEEDELDWIAIKPQMDENWDACIQTLECGITAKSLAISSDGRRLATGNDRYLGFWDMHPSECVGSLNLSEHFDNASITSIALSKDGNRAVVAVFVYEKEKDDQEDEEENFEIGIWDVGAEQFSHWLRGHQGIVEDAHFSPDGKLIATCSNDKTIKIWDAVVLRCIRTLYGHDSDVESLSFSGDGAQLASHSHDKTVKVWDVATGTCTWTLQSLGGNGSWVTQMRPVVFIEAGLLASAAGYDIKIWNAATGICVQTIRDSTDGGVYSIIALGGGRLFASTTNNGKIKVWDIEGVCIQTFLVHNNWPTAVVAISSGDLLASGSGQGTVKFWDMKQMLSAQKIENHSPSYCVKFSPNGQCLVSRGRMKLNISDARNGTHISAIKNPLADTRFHTPTFSPDGRWLLDCQISTTLNVWNMANLTLTLSLHCIGQWNNPHAVFSYDGRLIAVRSNKKSIEVWEIETRTHIQTFFIMATGMVFSFDSKHLAFATSEQVQIWDISKGTLIQIFQHGTPGSRSTLSMNADSLAMLGIEIILEPPRSSMLSNVTINAWKLDTGTSLRYIRRSHVSSLKTPSMALSRNGKWLVAGISRELIVWNVDTGTLMLSVDVPPDILWFRFDEAKSSKLHTPFGIIDLDISLASGTWANGMPQRFDYGGYSCEDPWILRGSERVLWLPPEFRKGDARRWKSAIDVMGSAVAISPESTGREFMIRFKPEDLSPIEPRVSRSGSRF</sequence>
<proteinExistence type="predicted"/>
<dbReference type="SUPFAM" id="SSF52540">
    <property type="entry name" value="P-loop containing nucleoside triphosphate hydrolases"/>
    <property type="match status" value="1"/>
</dbReference>
<evidence type="ECO:0000313" key="6">
    <source>
        <dbReference type="Proteomes" id="UP000738349"/>
    </source>
</evidence>
<dbReference type="SUPFAM" id="SSF101908">
    <property type="entry name" value="Putative isomerase YbhE"/>
    <property type="match status" value="1"/>
</dbReference>
<dbReference type="InterPro" id="IPR007111">
    <property type="entry name" value="NACHT_NTPase"/>
</dbReference>
<dbReference type="InterPro" id="IPR001680">
    <property type="entry name" value="WD40_rpt"/>
</dbReference>
<keyword evidence="1 3" id="KW-0853">WD repeat</keyword>
<dbReference type="CDD" id="cd00200">
    <property type="entry name" value="WD40"/>
    <property type="match status" value="1"/>
</dbReference>
<protein>
    <submittedName>
        <fullName evidence="5">WD40-repeat-containing domain protein</fullName>
    </submittedName>
</protein>
<dbReference type="SMART" id="SM00320">
    <property type="entry name" value="WD40"/>
    <property type="match status" value="9"/>
</dbReference>
<dbReference type="PRINTS" id="PR00320">
    <property type="entry name" value="GPROTEINBRPT"/>
</dbReference>
<keyword evidence="6" id="KW-1185">Reference proteome</keyword>
<dbReference type="InterPro" id="IPR011659">
    <property type="entry name" value="WD40"/>
</dbReference>
<dbReference type="OrthoDB" id="538223at2759"/>
<dbReference type="InterPro" id="IPR020472">
    <property type="entry name" value="WD40_PAC1"/>
</dbReference>
<dbReference type="Pfam" id="PF07676">
    <property type="entry name" value="PD40"/>
    <property type="match status" value="1"/>
</dbReference>
<evidence type="ECO:0000256" key="2">
    <source>
        <dbReference type="ARBA" id="ARBA00022737"/>
    </source>
</evidence>
<dbReference type="Gene3D" id="2.130.10.10">
    <property type="entry name" value="YVTN repeat-like/Quinoprotein amine dehydrogenase"/>
    <property type="match status" value="3"/>
</dbReference>
<dbReference type="InterPro" id="IPR056884">
    <property type="entry name" value="NPHP3-like_N"/>
</dbReference>
<feature type="repeat" description="WD" evidence="3">
    <location>
        <begin position="668"/>
        <end position="700"/>
    </location>
</feature>
<dbReference type="PANTHER" id="PTHR19848:SF8">
    <property type="entry name" value="F-BOX AND WD REPEAT DOMAIN CONTAINING 7"/>
    <property type="match status" value="1"/>
</dbReference>
<evidence type="ECO:0000259" key="4">
    <source>
        <dbReference type="PROSITE" id="PS50837"/>
    </source>
</evidence>
<evidence type="ECO:0000313" key="5">
    <source>
        <dbReference type="EMBL" id="KAH7143467.1"/>
    </source>
</evidence>
<dbReference type="Pfam" id="PF00400">
    <property type="entry name" value="WD40"/>
    <property type="match status" value="5"/>
</dbReference>
<reference evidence="5" key="1">
    <citation type="journal article" date="2021" name="Nat. Commun.">
        <title>Genetic determinants of endophytism in the Arabidopsis root mycobiome.</title>
        <authorList>
            <person name="Mesny F."/>
            <person name="Miyauchi S."/>
            <person name="Thiergart T."/>
            <person name="Pickel B."/>
            <person name="Atanasova L."/>
            <person name="Karlsson M."/>
            <person name="Huettel B."/>
            <person name="Barry K.W."/>
            <person name="Haridas S."/>
            <person name="Chen C."/>
            <person name="Bauer D."/>
            <person name="Andreopoulos W."/>
            <person name="Pangilinan J."/>
            <person name="LaButti K."/>
            <person name="Riley R."/>
            <person name="Lipzen A."/>
            <person name="Clum A."/>
            <person name="Drula E."/>
            <person name="Henrissat B."/>
            <person name="Kohler A."/>
            <person name="Grigoriev I.V."/>
            <person name="Martin F.M."/>
            <person name="Hacquard S."/>
        </authorList>
    </citation>
    <scope>NUCLEOTIDE SEQUENCE</scope>
    <source>
        <strain evidence="5">MPI-CAGE-AT-0147</strain>
    </source>
</reference>
<evidence type="ECO:0000256" key="1">
    <source>
        <dbReference type="ARBA" id="ARBA00022574"/>
    </source>
</evidence>
<organism evidence="5 6">
    <name type="scientific">Dactylonectria macrodidyma</name>
    <dbReference type="NCBI Taxonomy" id="307937"/>
    <lineage>
        <taxon>Eukaryota</taxon>
        <taxon>Fungi</taxon>
        <taxon>Dikarya</taxon>
        <taxon>Ascomycota</taxon>
        <taxon>Pezizomycotina</taxon>
        <taxon>Sordariomycetes</taxon>
        <taxon>Hypocreomycetidae</taxon>
        <taxon>Hypocreales</taxon>
        <taxon>Nectriaceae</taxon>
        <taxon>Dactylonectria</taxon>
    </lineage>
</organism>
<evidence type="ECO:0000256" key="3">
    <source>
        <dbReference type="PROSITE-ProRule" id="PRU00221"/>
    </source>
</evidence>
<feature type="domain" description="NACHT" evidence="4">
    <location>
        <begin position="52"/>
        <end position="203"/>
    </location>
</feature>
<accession>A0A9P9ENJ0</accession>
<dbReference type="PROSITE" id="PS50294">
    <property type="entry name" value="WD_REPEATS_REGION"/>
    <property type="match status" value="2"/>
</dbReference>
<dbReference type="PANTHER" id="PTHR19848">
    <property type="entry name" value="WD40 REPEAT PROTEIN"/>
    <property type="match status" value="1"/>
</dbReference>